<name>A0A9Q0M7K3_BLOTA</name>
<keyword evidence="2" id="KW-1185">Reference proteome</keyword>
<dbReference type="SMART" id="SM00718">
    <property type="entry name" value="DM4_12"/>
    <property type="match status" value="1"/>
</dbReference>
<evidence type="ECO:0000313" key="1">
    <source>
        <dbReference type="EMBL" id="KAJ6220906.1"/>
    </source>
</evidence>
<organism evidence="1 2">
    <name type="scientific">Blomia tropicalis</name>
    <name type="common">Mite</name>
    <dbReference type="NCBI Taxonomy" id="40697"/>
    <lineage>
        <taxon>Eukaryota</taxon>
        <taxon>Metazoa</taxon>
        <taxon>Ecdysozoa</taxon>
        <taxon>Arthropoda</taxon>
        <taxon>Chelicerata</taxon>
        <taxon>Arachnida</taxon>
        <taxon>Acari</taxon>
        <taxon>Acariformes</taxon>
        <taxon>Sarcoptiformes</taxon>
        <taxon>Astigmata</taxon>
        <taxon>Glycyphagoidea</taxon>
        <taxon>Echimyopodidae</taxon>
        <taxon>Blomia</taxon>
    </lineage>
</organism>
<dbReference type="InterPro" id="IPR006631">
    <property type="entry name" value="DM4_12"/>
</dbReference>
<dbReference type="EMBL" id="JAPWDV010000002">
    <property type="protein sequence ID" value="KAJ6220906.1"/>
    <property type="molecule type" value="Genomic_DNA"/>
</dbReference>
<sequence length="284" mass="33901">MSYYRPDSIMLRIEMYRSIEIFILLIILVDCNCKLYNQVQFYDDRYPYGNNQSDYENETNYSYYDYDNYSPRIRYLKMIQVNLNVSLDLQLSIPLGDLGSFDMDMEISFQIQNKTFLKFPYPDPPLKIPIFYPIIKLPKLFHSYPAKQPSYTEFYDHLDQSYSDDQDQDLYEYYNHPKHQISKRSLAAQSNQHRYEIFQSIENSLERYGYNGKQCLLKAICQLAQRELLIETPFHEILEHLLTVSRGIDEHNILEPYSNAERLGEQQHDCISTYSCPFSLFQSL</sequence>
<dbReference type="Proteomes" id="UP001142055">
    <property type="component" value="Chromosome 2"/>
</dbReference>
<dbReference type="PANTHER" id="PTHR21398">
    <property type="entry name" value="AGAP007094-PA"/>
    <property type="match status" value="1"/>
</dbReference>
<gene>
    <name evidence="1" type="ORF">RDWZM_006718</name>
</gene>
<evidence type="ECO:0000313" key="2">
    <source>
        <dbReference type="Proteomes" id="UP001142055"/>
    </source>
</evidence>
<dbReference type="PANTHER" id="PTHR21398:SF6">
    <property type="entry name" value="AGAP007094-PA"/>
    <property type="match status" value="1"/>
</dbReference>
<protein>
    <submittedName>
        <fullName evidence="1">Uncharacterized protein</fullName>
    </submittedName>
</protein>
<reference evidence="1" key="1">
    <citation type="submission" date="2022-12" db="EMBL/GenBank/DDBJ databases">
        <title>Genome assemblies of Blomia tropicalis.</title>
        <authorList>
            <person name="Cui Y."/>
        </authorList>
    </citation>
    <scope>NUCLEOTIDE SEQUENCE</scope>
    <source>
        <tissue evidence="1">Adult mites</tissue>
    </source>
</reference>
<accession>A0A9Q0M7K3</accession>
<comment type="caution">
    <text evidence="1">The sequence shown here is derived from an EMBL/GenBank/DDBJ whole genome shotgun (WGS) entry which is preliminary data.</text>
</comment>
<proteinExistence type="predicted"/>
<dbReference type="AlphaFoldDB" id="A0A9Q0M7K3"/>
<dbReference type="Pfam" id="PF07841">
    <property type="entry name" value="DM4_12"/>
    <property type="match status" value="1"/>
</dbReference>